<organism evidence="2 3">
    <name type="scientific">Suillus luteus UH-Slu-Lm8-n1</name>
    <dbReference type="NCBI Taxonomy" id="930992"/>
    <lineage>
        <taxon>Eukaryota</taxon>
        <taxon>Fungi</taxon>
        <taxon>Dikarya</taxon>
        <taxon>Basidiomycota</taxon>
        <taxon>Agaricomycotina</taxon>
        <taxon>Agaricomycetes</taxon>
        <taxon>Agaricomycetidae</taxon>
        <taxon>Boletales</taxon>
        <taxon>Suillineae</taxon>
        <taxon>Suillaceae</taxon>
        <taxon>Suillus</taxon>
    </lineage>
</organism>
<feature type="compositionally biased region" description="Low complexity" evidence="1">
    <location>
        <begin position="23"/>
        <end position="33"/>
    </location>
</feature>
<reference evidence="2 3" key="1">
    <citation type="submission" date="2014-04" db="EMBL/GenBank/DDBJ databases">
        <authorList>
            <consortium name="DOE Joint Genome Institute"/>
            <person name="Kuo A."/>
            <person name="Ruytinx J."/>
            <person name="Rineau F."/>
            <person name="Colpaert J."/>
            <person name="Kohler A."/>
            <person name="Nagy L.G."/>
            <person name="Floudas D."/>
            <person name="Copeland A."/>
            <person name="Barry K.W."/>
            <person name="Cichocki N."/>
            <person name="Veneault-Fourrey C."/>
            <person name="LaButti K."/>
            <person name="Lindquist E.A."/>
            <person name="Lipzen A."/>
            <person name="Lundell T."/>
            <person name="Morin E."/>
            <person name="Murat C."/>
            <person name="Sun H."/>
            <person name="Tunlid A."/>
            <person name="Henrissat B."/>
            <person name="Grigoriev I.V."/>
            <person name="Hibbett D.S."/>
            <person name="Martin F."/>
            <person name="Nordberg H.P."/>
            <person name="Cantor M.N."/>
            <person name="Hua S.X."/>
        </authorList>
    </citation>
    <scope>NUCLEOTIDE SEQUENCE [LARGE SCALE GENOMIC DNA]</scope>
    <source>
        <strain evidence="2 3">UH-Slu-Lm8-n1</strain>
    </source>
</reference>
<dbReference type="OrthoDB" id="6493944at2759"/>
<feature type="region of interest" description="Disordered" evidence="1">
    <location>
        <begin position="16"/>
        <end position="72"/>
    </location>
</feature>
<dbReference type="HOGENOM" id="CLU_1631124_0_0_1"/>
<dbReference type="AlphaFoldDB" id="A0A0D0ASS9"/>
<evidence type="ECO:0000256" key="1">
    <source>
        <dbReference type="SAM" id="MobiDB-lite"/>
    </source>
</evidence>
<sequence>QTAELSRHIWDAEYDVQRLVAQESPSQSSSEPSPVHPSDPESHQARPSDYGPDEGSDDDNDNDDIDDNQSATSLEDLFHGLQEEVATLIADVHDLALYTKLNITGFLKILKVHSLLPLTVCPDFTHVHLHRNTMCVPRNRQVVQVIRPGSHPRTSCTGRFERR</sequence>
<dbReference type="STRING" id="930992.A0A0D0ASS9"/>
<evidence type="ECO:0000313" key="3">
    <source>
        <dbReference type="Proteomes" id="UP000054485"/>
    </source>
</evidence>
<dbReference type="EMBL" id="KN835458">
    <property type="protein sequence ID" value="KIK37337.1"/>
    <property type="molecule type" value="Genomic_DNA"/>
</dbReference>
<evidence type="ECO:0000313" key="2">
    <source>
        <dbReference type="EMBL" id="KIK37337.1"/>
    </source>
</evidence>
<feature type="non-terminal residue" evidence="2">
    <location>
        <position position="1"/>
    </location>
</feature>
<protein>
    <submittedName>
        <fullName evidence="2">Unplaced genomic scaffold CY34scaffold_327, whole genome shotgun sequence</fullName>
    </submittedName>
</protein>
<dbReference type="InParanoid" id="A0A0D0ASS9"/>
<keyword evidence="3" id="KW-1185">Reference proteome</keyword>
<name>A0A0D0ASS9_9AGAM</name>
<proteinExistence type="predicted"/>
<reference evidence="3" key="2">
    <citation type="submission" date="2015-01" db="EMBL/GenBank/DDBJ databases">
        <title>Evolutionary Origins and Diversification of the Mycorrhizal Mutualists.</title>
        <authorList>
            <consortium name="DOE Joint Genome Institute"/>
            <consortium name="Mycorrhizal Genomics Consortium"/>
            <person name="Kohler A."/>
            <person name="Kuo A."/>
            <person name="Nagy L.G."/>
            <person name="Floudas D."/>
            <person name="Copeland A."/>
            <person name="Barry K.W."/>
            <person name="Cichocki N."/>
            <person name="Veneault-Fourrey C."/>
            <person name="LaButti K."/>
            <person name="Lindquist E.A."/>
            <person name="Lipzen A."/>
            <person name="Lundell T."/>
            <person name="Morin E."/>
            <person name="Murat C."/>
            <person name="Riley R."/>
            <person name="Ohm R."/>
            <person name="Sun H."/>
            <person name="Tunlid A."/>
            <person name="Henrissat B."/>
            <person name="Grigoriev I.V."/>
            <person name="Hibbett D.S."/>
            <person name="Martin F."/>
        </authorList>
    </citation>
    <scope>NUCLEOTIDE SEQUENCE [LARGE SCALE GENOMIC DNA]</scope>
    <source>
        <strain evidence="3">UH-Slu-Lm8-n1</strain>
    </source>
</reference>
<dbReference type="Proteomes" id="UP000054485">
    <property type="component" value="Unassembled WGS sequence"/>
</dbReference>
<accession>A0A0D0ASS9</accession>
<feature type="compositionally biased region" description="Acidic residues" evidence="1">
    <location>
        <begin position="51"/>
        <end position="67"/>
    </location>
</feature>
<gene>
    <name evidence="2" type="ORF">CY34DRAFT_776142</name>
</gene>